<organism evidence="5 6">
    <name type="scientific">Wuchereria bancrofti</name>
    <dbReference type="NCBI Taxonomy" id="6293"/>
    <lineage>
        <taxon>Eukaryota</taxon>
        <taxon>Metazoa</taxon>
        <taxon>Ecdysozoa</taxon>
        <taxon>Nematoda</taxon>
        <taxon>Chromadorea</taxon>
        <taxon>Rhabditida</taxon>
        <taxon>Spirurina</taxon>
        <taxon>Spiruromorpha</taxon>
        <taxon>Filarioidea</taxon>
        <taxon>Onchocercidae</taxon>
        <taxon>Wuchereria</taxon>
    </lineage>
</organism>
<dbReference type="InParanoid" id="A0A3P7FCS7"/>
<dbReference type="Pfam" id="PF00054">
    <property type="entry name" value="Laminin_G_1"/>
    <property type="match status" value="1"/>
</dbReference>
<feature type="domain" description="Laminin G" evidence="3">
    <location>
        <begin position="665"/>
        <end position="853"/>
    </location>
</feature>
<dbReference type="PROSITE" id="PS00022">
    <property type="entry name" value="EGF_1"/>
    <property type="match status" value="1"/>
</dbReference>
<keyword evidence="6" id="KW-1185">Reference proteome</keyword>
<dbReference type="InterPro" id="IPR050372">
    <property type="entry name" value="Neurexin-related_CASP"/>
</dbReference>
<reference evidence="5 6" key="1">
    <citation type="submission" date="2018-11" db="EMBL/GenBank/DDBJ databases">
        <authorList>
            <consortium name="Pathogen Informatics"/>
        </authorList>
    </citation>
    <scope>NUCLEOTIDE SEQUENCE [LARGE SCALE GENOMIC DNA]</scope>
</reference>
<name>A0A3P7FCS7_WUCBA</name>
<dbReference type="PANTHER" id="PTHR15036:SF85">
    <property type="entry name" value="SP2353, ISOFORM A"/>
    <property type="match status" value="1"/>
</dbReference>
<dbReference type="SMART" id="SM00282">
    <property type="entry name" value="LamG"/>
    <property type="match status" value="3"/>
</dbReference>
<evidence type="ECO:0000259" key="3">
    <source>
        <dbReference type="PROSITE" id="PS50025"/>
    </source>
</evidence>
<dbReference type="AlphaFoldDB" id="A0A3P7FCS7"/>
<dbReference type="InterPro" id="IPR000742">
    <property type="entry name" value="EGF"/>
</dbReference>
<evidence type="ECO:0000256" key="1">
    <source>
        <dbReference type="ARBA" id="ARBA00023157"/>
    </source>
</evidence>
<dbReference type="Pfam" id="PF02210">
    <property type="entry name" value="Laminin_G_2"/>
    <property type="match status" value="2"/>
</dbReference>
<dbReference type="Gene3D" id="2.60.120.200">
    <property type="match status" value="3"/>
</dbReference>
<feature type="disulfide bond" evidence="2">
    <location>
        <begin position="374"/>
        <end position="383"/>
    </location>
</feature>
<dbReference type="OrthoDB" id="88467at2759"/>
<proteinExistence type="predicted"/>
<evidence type="ECO:0000313" key="6">
    <source>
        <dbReference type="Proteomes" id="UP000270924"/>
    </source>
</evidence>
<dbReference type="PROSITE" id="PS50025">
    <property type="entry name" value="LAM_G_DOMAIN"/>
    <property type="match status" value="3"/>
</dbReference>
<dbReference type="EMBL" id="UYWW01000100">
    <property type="protein sequence ID" value="VDM07265.1"/>
    <property type="molecule type" value="Genomic_DNA"/>
</dbReference>
<evidence type="ECO:0000313" key="5">
    <source>
        <dbReference type="EMBL" id="VDM07265.1"/>
    </source>
</evidence>
<feature type="domain" description="Laminin G" evidence="3">
    <location>
        <begin position="416"/>
        <end position="610"/>
    </location>
</feature>
<keyword evidence="2" id="KW-0245">EGF-like domain</keyword>
<comment type="caution">
    <text evidence="2">Lacks conserved residue(s) required for the propagation of feature annotation.</text>
</comment>
<accession>A0A3P7FCS7</accession>
<feature type="disulfide bond" evidence="2">
    <location>
        <begin position="350"/>
        <end position="360"/>
    </location>
</feature>
<keyword evidence="1 2" id="KW-1015">Disulfide bond</keyword>
<evidence type="ECO:0000256" key="2">
    <source>
        <dbReference type="PROSITE-ProRule" id="PRU00076"/>
    </source>
</evidence>
<sequence length="855" mass="97360">MQRRRERKLDTMPILGNLCVDDTDCHVFNTYCGQVNFLGLKNCKCREGFLPSKDMTQCIQEKNNSNGNSWSLDGSSGMQIIIRKSLNRLLSVQMQVQTYNTSGVLLYNGLNKMNDFILLLLSDLKLIFRYFLVSINKNFLVICIFDGVYNTKNTNGRLVFETFPRYTHIGIYFSFSLRGEIFIMEWKSLLDINRSYRVTITFSYNQISLAVDDFVPVVFKLPPAVISYPLKLDTPIYLGHTPVELLRSYSMQTALNNFTGCLSNIFINGHEISTTDMRFLGDIGKIAVFDLQQSRTTRVLKLGYSLFHDNIIWDIITAVSLYEAFVLTQNLYGSGFLEIIAPAHCSQNICVKSCLNGNSCLLDATIDAKPLCQCIQHFNGQLCEQQICRSSEICGDSSSNIKMMSEKRLNMKLNHTVPLFVGDGFLMSEKLVMDVKEKLEIEIWLKAINPDGLVFYWTNFHATTEQYTGGYFIALVLIFSQPHFFWNFGSGVVYSRSTASVLNDQFHSIHFGKYFRSGSLQVNDEQDEIPISQIGYSPNSTVIFIGGVPNKTILPSAVPELGIPFRGAIQRLTINGHRFSELFKEFQRVGRVMQYDDVPCSNVKSGNRNCLRNLNKYGCQCLNEYQPPKYIQQGYYTEYGIKLVTNAETEKAQYGDEEAGAVPNDSLLFDGRNEYALVKKMVSKRRSKILTDYQFMVKTNKSEGLIWWESKRHMIRSDYIAIFLLAGRLGFAINLGSSPEVKVIGSNTIVNDNQWHSVALLREKRKSLLIVDNEKVTYISPSRTSELTTDGIVWIGNYCKGLDELPVSGGKKKIPRGFPVKIPYKGCLRNLRISSQVINIRREFSLNKTYRRCEN</sequence>
<feature type="domain" description="EGF-like" evidence="4">
    <location>
        <begin position="346"/>
        <end position="384"/>
    </location>
</feature>
<dbReference type="SUPFAM" id="SSF49899">
    <property type="entry name" value="Concanavalin A-like lectins/glucanases"/>
    <property type="match status" value="3"/>
</dbReference>
<feature type="domain" description="Laminin G" evidence="3">
    <location>
        <begin position="69"/>
        <end position="296"/>
    </location>
</feature>
<dbReference type="InterPro" id="IPR013320">
    <property type="entry name" value="ConA-like_dom_sf"/>
</dbReference>
<dbReference type="CDD" id="cd00110">
    <property type="entry name" value="LamG"/>
    <property type="match status" value="3"/>
</dbReference>
<dbReference type="PANTHER" id="PTHR15036">
    <property type="entry name" value="PIKACHURIN-LIKE PROTEIN"/>
    <property type="match status" value="1"/>
</dbReference>
<gene>
    <name evidence="5" type="ORF">WBA_LOCUS651</name>
</gene>
<protein>
    <recommendedName>
        <fullName evidence="7">Laminin G domain-containing protein</fullName>
    </recommendedName>
</protein>
<evidence type="ECO:0000259" key="4">
    <source>
        <dbReference type="PROSITE" id="PS50026"/>
    </source>
</evidence>
<dbReference type="PROSITE" id="PS50026">
    <property type="entry name" value="EGF_3"/>
    <property type="match status" value="1"/>
</dbReference>
<dbReference type="Proteomes" id="UP000270924">
    <property type="component" value="Unassembled WGS sequence"/>
</dbReference>
<dbReference type="OMA" id="QFMVKTN"/>
<dbReference type="InterPro" id="IPR001791">
    <property type="entry name" value="Laminin_G"/>
</dbReference>
<evidence type="ECO:0008006" key="7">
    <source>
        <dbReference type="Google" id="ProtNLM"/>
    </source>
</evidence>
<dbReference type="GO" id="GO:0016020">
    <property type="term" value="C:membrane"/>
    <property type="evidence" value="ECO:0007669"/>
    <property type="project" value="UniProtKB-SubCell"/>
</dbReference>